<evidence type="ECO:0000313" key="2">
    <source>
        <dbReference type="Proteomes" id="UP001605036"/>
    </source>
</evidence>
<sequence length="1409" mass="161318">MGSSSKDTLKRFAEHLQTRFSTGIMLSTGVLEYNRFFEIPGELSDLSGQQKRVLEVLQAIGNCKLDWLFFNDVPGAELLSSEGWDSFFSSLLSGQSSLRKIYVHCTGTVYSTVCTHVGAFLAKSSTLTTLEFHLAEDVRRRTSMTSLGSAASRALTEGLVQTKCLTHLYVYGEEGEEGEMADVLTSAFTGDVRNTSVEYLRLPGNLESLGIALPALLSSNNQNLKEISLFLELGDVTQGVVDEFRTVAESFRTRESSVVDASRKVILQFTCSSTAKFTEDDGRRAFSCLDSWADASEHAPILRTHLQLNFDGLGRPEQGNVNDVNGWFSHAVKRNIHLNGLKVSLQWFNPVMDMDNFLLLCKGIQSNESVESLDIWYEGSEDIVDLKCWTHLFHCLQHRRRLKKLSFYNYHAGDETFRSLMDLLQVNIYLEDVDLGEMAKWESEGKTAMVKEALRRNRAQASYFSTLRDARLPFENARAGRIFLCGNPHAGKTRLRASMMETRQKTSWVMKQLNKRLDLKRTKGVDVELLRDNEEMQVSIWDLAGQEIFRTLQTLLLPTVTQVCVFAFIFNPMKDDQHQQLEMKEDLEKAFGKELESWLRFIASNYPITGTFLPEVLVVVTHRDRMKMHKMEKSCDWAERKAKRYRIIYKKALNLHEEIFYVDAQDVEDVEPFAERVFELFSDMLQKKTPQAPSVCSSLISKILNRPREVISRPVWQMEEFLTFVSKSLEALDAGCFAPEVENERRVLEALSLYMHDVGSIFVLPHCNLVVVDINWLTHKFLGTLISEGHGFEVISGIRSYSSPDGFVSKLDLDNILMSVSRRNHRKNITTKSQVLHDLLVSLDLCYQVESIKGDRFFIPTIFQRGGIQKANLSWETAESSDWQHLGYRLLCESRDTSSLTSAVFPRFQIRFRKEMMERGEISDKSYDCERDLIRLDWNGYFIIVENDGVAGDHVDFLVRFSKSKKRQEAMSFVKEQILERFRMFCASPEGCRGVTMVTAIIRPECVQKLTARVYRGDQVILEKELIERLRKAVEKRVHQEEIEWPTAEEGGESLINYKHIWPRSLEASLPKCCERVVELLEEKDVSEILKSLREKEEATLQRLCKVSEQLDEFKDAGKEGLELSRQKGDEGWMHLNDEEGRSEKAMERRIHEHLEREIEGVHNHLQREFNGVHNHLQEIHTDLSQQIFNLQKKACSTLLSVMSKIDMMVGYSEAQEAARLPQRPFITFNDVGLCEKIRGVVQIGTAVRLHFMCESRLEQHIVEDQPGMKLIVGDKNKELLHSILVNSTRVFWFLLKAGVQVTLGAGSVIPELADLSLGSKAGLVFADMTLDKLKKLDSLPVMEKSQMAEEVWMFLRDQLSPEKKNSSSFDLYLVKYNPGTVPVEESHAWLCKKCIDKGQKNKVLKLLW</sequence>
<dbReference type="SUPFAM" id="SSF52540">
    <property type="entry name" value="P-loop containing nucleoside triphosphate hydrolases"/>
    <property type="match status" value="1"/>
</dbReference>
<dbReference type="Gene3D" id="3.40.50.300">
    <property type="entry name" value="P-loop containing nucleotide triphosphate hydrolases"/>
    <property type="match status" value="1"/>
</dbReference>
<dbReference type="Pfam" id="PF08477">
    <property type="entry name" value="Roc"/>
    <property type="match status" value="1"/>
</dbReference>
<dbReference type="Proteomes" id="UP001605036">
    <property type="component" value="Unassembled WGS sequence"/>
</dbReference>
<dbReference type="EMBL" id="JBHFFA010000008">
    <property type="protein sequence ID" value="KAL2610647.1"/>
    <property type="molecule type" value="Genomic_DNA"/>
</dbReference>
<dbReference type="InterPro" id="IPR032675">
    <property type="entry name" value="LRR_dom_sf"/>
</dbReference>
<comment type="caution">
    <text evidence="1">The sequence shown here is derived from an EMBL/GenBank/DDBJ whole genome shotgun (WGS) entry which is preliminary data.</text>
</comment>
<dbReference type="SUPFAM" id="SSF52047">
    <property type="entry name" value="RNI-like"/>
    <property type="match status" value="1"/>
</dbReference>
<dbReference type="PANTHER" id="PTHR47679">
    <property type="entry name" value="PROTEIN TORNADO 1"/>
    <property type="match status" value="1"/>
</dbReference>
<reference evidence="1 2" key="1">
    <citation type="submission" date="2024-09" db="EMBL/GenBank/DDBJ databases">
        <title>Chromosome-scale assembly of Riccia fluitans.</title>
        <authorList>
            <person name="Paukszto L."/>
            <person name="Sawicki J."/>
            <person name="Karawczyk K."/>
            <person name="Piernik-Szablinska J."/>
            <person name="Szczecinska M."/>
            <person name="Mazdziarz M."/>
        </authorList>
    </citation>
    <scope>NUCLEOTIDE SEQUENCE [LARGE SCALE GENOMIC DNA]</scope>
    <source>
        <strain evidence="1">Rf_01</strain>
        <tissue evidence="1">Aerial parts of the thallus</tissue>
    </source>
</reference>
<dbReference type="Gene3D" id="3.80.10.10">
    <property type="entry name" value="Ribonuclease Inhibitor"/>
    <property type="match status" value="2"/>
</dbReference>
<accession>A0ABD1XP00</accession>
<protein>
    <recommendedName>
        <fullName evidence="3">C-terminal of Roc (COR) domain-containing protein</fullName>
    </recommendedName>
</protein>
<evidence type="ECO:0008006" key="3">
    <source>
        <dbReference type="Google" id="ProtNLM"/>
    </source>
</evidence>
<organism evidence="1 2">
    <name type="scientific">Riccia fluitans</name>
    <dbReference type="NCBI Taxonomy" id="41844"/>
    <lineage>
        <taxon>Eukaryota</taxon>
        <taxon>Viridiplantae</taxon>
        <taxon>Streptophyta</taxon>
        <taxon>Embryophyta</taxon>
        <taxon>Marchantiophyta</taxon>
        <taxon>Marchantiopsida</taxon>
        <taxon>Marchantiidae</taxon>
        <taxon>Marchantiales</taxon>
        <taxon>Ricciaceae</taxon>
        <taxon>Riccia</taxon>
    </lineage>
</organism>
<keyword evidence="2" id="KW-1185">Reference proteome</keyword>
<dbReference type="InterPro" id="IPR027417">
    <property type="entry name" value="P-loop_NTPase"/>
</dbReference>
<gene>
    <name evidence="1" type="ORF">R1flu_029220</name>
</gene>
<evidence type="ECO:0000313" key="1">
    <source>
        <dbReference type="EMBL" id="KAL2610647.1"/>
    </source>
</evidence>
<dbReference type="PANTHER" id="PTHR47679:SF1">
    <property type="entry name" value="PROTEIN TORNADO 1"/>
    <property type="match status" value="1"/>
</dbReference>
<proteinExistence type="predicted"/>
<name>A0ABD1XP00_9MARC</name>